<protein>
    <submittedName>
        <fullName evidence="3">Uncharacterized protein</fullName>
    </submittedName>
</protein>
<proteinExistence type="predicted"/>
<feature type="signal peptide" evidence="1">
    <location>
        <begin position="1"/>
        <end position="19"/>
    </location>
</feature>
<dbReference type="Proteomes" id="UP000232722">
    <property type="component" value="Unassembled WGS sequence"/>
</dbReference>
<reference evidence="3 4" key="3">
    <citation type="submission" date="2017-10" db="EMBL/GenBank/DDBJ databases">
        <title>Extensive intraspecific genome diversity in a model arbuscular mycorrhizal fungus.</title>
        <authorList>
            <person name="Chen E.C.H."/>
            <person name="Morin E."/>
            <person name="Baudet D."/>
            <person name="Noel J."/>
            <person name="Ndikumana S."/>
            <person name="Charron P."/>
            <person name="St-Onge C."/>
            <person name="Giorgi J."/>
            <person name="Grigoriev I.V."/>
            <person name="Roux C."/>
            <person name="Martin F.M."/>
            <person name="Corradi N."/>
        </authorList>
    </citation>
    <scope>NUCLEOTIDE SEQUENCE [LARGE SCALE GENOMIC DNA]</scope>
    <source>
        <strain evidence="3 4">A1</strain>
    </source>
</reference>
<organism evidence="3 4">
    <name type="scientific">Rhizophagus irregularis</name>
    <dbReference type="NCBI Taxonomy" id="588596"/>
    <lineage>
        <taxon>Eukaryota</taxon>
        <taxon>Fungi</taxon>
        <taxon>Fungi incertae sedis</taxon>
        <taxon>Mucoromycota</taxon>
        <taxon>Glomeromycotina</taxon>
        <taxon>Glomeromycetes</taxon>
        <taxon>Glomerales</taxon>
        <taxon>Glomeraceae</taxon>
        <taxon>Rhizophagus</taxon>
    </lineage>
</organism>
<comment type="caution">
    <text evidence="3">The sequence shown here is derived from an EMBL/GenBank/DDBJ whole genome shotgun (WGS) entry which is preliminary data.</text>
</comment>
<dbReference type="EMBL" id="LLXH01001007">
    <property type="protein sequence ID" value="PKC61294.1"/>
    <property type="molecule type" value="Genomic_DNA"/>
</dbReference>
<reference evidence="2 5" key="2">
    <citation type="submission" date="2017-09" db="EMBL/GenBank/DDBJ databases">
        <title>Extensive intraspecific genome diversity in a model arbuscular mycorrhizal fungus.</title>
        <authorList>
            <person name="Chen E.C."/>
            <person name="Morin E."/>
            <person name="Beaudet D."/>
            <person name="Noel J."/>
            <person name="Ndikumana S."/>
            <person name="Charron P."/>
            <person name="St-Onge C."/>
            <person name="Giorgi J."/>
            <person name="Grigoriev I.V."/>
            <person name="Roux C."/>
            <person name="Martin F.M."/>
            <person name="Corradi N."/>
        </authorList>
    </citation>
    <scope>NUCLEOTIDE SEQUENCE [LARGE SCALE GENOMIC DNA]</scope>
    <source>
        <strain evidence="2 5">A5</strain>
    </source>
</reference>
<sequence length="71" mass="7699">MGIYSIITVLIVLSEVATAGEGELDLLTSSFGSYLTISVYETHFYLPLSVKGVVFAKRILIDSSCYAAVFD</sequence>
<evidence type="ECO:0000313" key="4">
    <source>
        <dbReference type="Proteomes" id="UP000232688"/>
    </source>
</evidence>
<evidence type="ECO:0000313" key="2">
    <source>
        <dbReference type="EMBL" id="PKC09594.1"/>
    </source>
</evidence>
<reference evidence="2 5" key="1">
    <citation type="submission" date="2016-04" db="EMBL/GenBank/DDBJ databases">
        <title>Genome analyses suggest a sexual origin of heterokaryosis in a supposedly ancient asexual fungus.</title>
        <authorList>
            <person name="Ropars J."/>
            <person name="Sedzielewska K."/>
            <person name="Noel J."/>
            <person name="Charron P."/>
            <person name="Farinelli L."/>
            <person name="Marton T."/>
            <person name="Kruger M."/>
            <person name="Pelin A."/>
            <person name="Brachmann A."/>
            <person name="Corradi N."/>
        </authorList>
    </citation>
    <scope>NUCLEOTIDE SEQUENCE [LARGE SCALE GENOMIC DNA]</scope>
    <source>
        <strain evidence="2 5">A5</strain>
    </source>
</reference>
<dbReference type="AlphaFoldDB" id="A0A2N0RDA1"/>
<dbReference type="Proteomes" id="UP000232688">
    <property type="component" value="Unassembled WGS sequence"/>
</dbReference>
<feature type="chain" id="PRO_5014562518" evidence="1">
    <location>
        <begin position="20"/>
        <end position="71"/>
    </location>
</feature>
<keyword evidence="1" id="KW-0732">Signal</keyword>
<dbReference type="EMBL" id="LLXJ01000445">
    <property type="protein sequence ID" value="PKC09594.1"/>
    <property type="molecule type" value="Genomic_DNA"/>
</dbReference>
<reference evidence="3 4" key="4">
    <citation type="submission" date="2017-10" db="EMBL/GenBank/DDBJ databases">
        <title>Genome analyses suggest a sexual origin of heterokaryosis in a supposedly ancient asexual fungus.</title>
        <authorList>
            <person name="Corradi N."/>
            <person name="Sedzielewska K."/>
            <person name="Noel J."/>
            <person name="Charron P."/>
            <person name="Farinelli L."/>
            <person name="Marton T."/>
            <person name="Kruger M."/>
            <person name="Pelin A."/>
            <person name="Brachmann A."/>
            <person name="Corradi N."/>
        </authorList>
    </citation>
    <scope>NUCLEOTIDE SEQUENCE [LARGE SCALE GENOMIC DNA]</scope>
    <source>
        <strain evidence="3 4">A1</strain>
    </source>
</reference>
<evidence type="ECO:0000313" key="3">
    <source>
        <dbReference type="EMBL" id="PKC61294.1"/>
    </source>
</evidence>
<evidence type="ECO:0000256" key="1">
    <source>
        <dbReference type="SAM" id="SignalP"/>
    </source>
</evidence>
<dbReference type="VEuPathDB" id="FungiDB:RhiirA1_466755"/>
<evidence type="ECO:0000313" key="5">
    <source>
        <dbReference type="Proteomes" id="UP000232722"/>
    </source>
</evidence>
<name>A0A2N0RDA1_9GLOM</name>
<accession>A0A2N0RDA1</accession>
<gene>
    <name evidence="3" type="ORF">RhiirA1_466755</name>
    <name evidence="2" type="ORF">RhiirA5_415437</name>
</gene>